<dbReference type="PRINTS" id="PR00404">
    <property type="entry name" value="MADSDOMAIN"/>
</dbReference>
<dbReference type="CDD" id="cd00265">
    <property type="entry name" value="MADS_MEF2_like"/>
    <property type="match status" value="1"/>
</dbReference>
<evidence type="ECO:0000256" key="7">
    <source>
        <dbReference type="SAM" id="MobiDB-lite"/>
    </source>
</evidence>
<feature type="domain" description="MADS-box" evidence="8">
    <location>
        <begin position="109"/>
        <end position="169"/>
    </location>
</feature>
<feature type="compositionally biased region" description="Basic and acidic residues" evidence="7">
    <location>
        <begin position="267"/>
        <end position="292"/>
    </location>
</feature>
<dbReference type="GO" id="GO:0000981">
    <property type="term" value="F:DNA-binding transcription factor activity, RNA polymerase II-specific"/>
    <property type="evidence" value="ECO:0007669"/>
    <property type="project" value="TreeGrafter"/>
</dbReference>
<evidence type="ECO:0000256" key="5">
    <source>
        <dbReference type="ARBA" id="ARBA00023242"/>
    </source>
</evidence>
<evidence type="ECO:0000256" key="2">
    <source>
        <dbReference type="ARBA" id="ARBA00023015"/>
    </source>
</evidence>
<dbReference type="GO" id="GO:0000978">
    <property type="term" value="F:RNA polymerase II cis-regulatory region sequence-specific DNA binding"/>
    <property type="evidence" value="ECO:0007669"/>
    <property type="project" value="TreeGrafter"/>
</dbReference>
<evidence type="ECO:0000256" key="4">
    <source>
        <dbReference type="ARBA" id="ARBA00023163"/>
    </source>
</evidence>
<evidence type="ECO:0000313" key="10">
    <source>
        <dbReference type="Proteomes" id="UP001188597"/>
    </source>
</evidence>
<dbReference type="PANTHER" id="PTHR11945:SF534">
    <property type="entry name" value="MYOCYTE-SPECIFIC ENHANCER FACTOR 2"/>
    <property type="match status" value="1"/>
</dbReference>
<dbReference type="SUPFAM" id="SSF55455">
    <property type="entry name" value="SRF-like"/>
    <property type="match status" value="1"/>
</dbReference>
<sequence length="305" mass="34095">MGLSHGQGLDWDGRAARPHGGPWVNLGPPSLQNMGTPKDPTLSSRIVIGLDDDLVVMVTGGDGFGTNSHGSSNGTRLTYFAHKMDQRFIGNDTLSDGKRTKAMARKKTQGRKKIEMKMIGDENARRITFSKRRSGLFKKASELSTLCGIEIAIIVFSLGGKAFSFGYPSVESVIDRFLNGNQEPQNERFSKHVSSSYRESRLQQLNKQFDKLNQELTVKKKQRKRLEKSLEDSGYKRFEDHIHDLGLSDLKQYIVRMQKLKGKVSQKVKELSGEASSKHSEEVDLSNIEKTEASASPVPHDWLSL</sequence>
<dbReference type="InterPro" id="IPR036879">
    <property type="entry name" value="TF_MADSbox_sf"/>
</dbReference>
<feature type="region of interest" description="Disordered" evidence="7">
    <location>
        <begin position="267"/>
        <end position="305"/>
    </location>
</feature>
<dbReference type="Pfam" id="PF00319">
    <property type="entry name" value="SRF-TF"/>
    <property type="match status" value="1"/>
</dbReference>
<dbReference type="InterPro" id="IPR033896">
    <property type="entry name" value="MEF2-like_N"/>
</dbReference>
<keyword evidence="2" id="KW-0805">Transcription regulation</keyword>
<protein>
    <recommendedName>
        <fullName evidence="8">MADS-box domain-containing protein</fullName>
    </recommendedName>
</protein>
<dbReference type="GO" id="GO:0045944">
    <property type="term" value="P:positive regulation of transcription by RNA polymerase II"/>
    <property type="evidence" value="ECO:0007669"/>
    <property type="project" value="InterPro"/>
</dbReference>
<dbReference type="EMBL" id="JAVXUP010003081">
    <property type="protein sequence ID" value="KAK3000134.1"/>
    <property type="molecule type" value="Genomic_DNA"/>
</dbReference>
<name>A0AA89ADZ3_9ASTE</name>
<evidence type="ECO:0000256" key="1">
    <source>
        <dbReference type="ARBA" id="ARBA00004123"/>
    </source>
</evidence>
<evidence type="ECO:0000259" key="8">
    <source>
        <dbReference type="PROSITE" id="PS50066"/>
    </source>
</evidence>
<feature type="coiled-coil region" evidence="6">
    <location>
        <begin position="202"/>
        <end position="229"/>
    </location>
</feature>
<dbReference type="SMART" id="SM00432">
    <property type="entry name" value="MADS"/>
    <property type="match status" value="1"/>
</dbReference>
<gene>
    <name evidence="9" type="ORF">RJ639_022990</name>
</gene>
<dbReference type="FunFam" id="3.40.1810.10:FF:000006">
    <property type="entry name" value="Agamous-like MADS-box protein AGL62"/>
    <property type="match status" value="1"/>
</dbReference>
<dbReference type="Gene3D" id="3.40.1810.10">
    <property type="entry name" value="Transcription factor, MADS-box"/>
    <property type="match status" value="1"/>
</dbReference>
<dbReference type="PROSITE" id="PS50066">
    <property type="entry name" value="MADS_BOX_2"/>
    <property type="match status" value="1"/>
</dbReference>
<keyword evidence="4" id="KW-0804">Transcription</keyword>
<evidence type="ECO:0000256" key="6">
    <source>
        <dbReference type="SAM" id="Coils"/>
    </source>
</evidence>
<dbReference type="GO" id="GO:0005634">
    <property type="term" value="C:nucleus"/>
    <property type="evidence" value="ECO:0007669"/>
    <property type="project" value="UniProtKB-SubCell"/>
</dbReference>
<keyword evidence="5" id="KW-0539">Nucleus</keyword>
<keyword evidence="10" id="KW-1185">Reference proteome</keyword>
<dbReference type="InterPro" id="IPR002100">
    <property type="entry name" value="TF_MADSbox"/>
</dbReference>
<comment type="subcellular location">
    <subcellularLocation>
        <location evidence="1">Nucleus</location>
    </subcellularLocation>
</comment>
<accession>A0AA89ADZ3</accession>
<proteinExistence type="predicted"/>
<organism evidence="9 10">
    <name type="scientific">Escallonia herrerae</name>
    <dbReference type="NCBI Taxonomy" id="1293975"/>
    <lineage>
        <taxon>Eukaryota</taxon>
        <taxon>Viridiplantae</taxon>
        <taxon>Streptophyta</taxon>
        <taxon>Embryophyta</taxon>
        <taxon>Tracheophyta</taxon>
        <taxon>Spermatophyta</taxon>
        <taxon>Magnoliopsida</taxon>
        <taxon>eudicotyledons</taxon>
        <taxon>Gunneridae</taxon>
        <taxon>Pentapetalae</taxon>
        <taxon>asterids</taxon>
        <taxon>campanulids</taxon>
        <taxon>Escalloniales</taxon>
        <taxon>Escalloniaceae</taxon>
        <taxon>Escallonia</taxon>
    </lineage>
</organism>
<evidence type="ECO:0000313" key="9">
    <source>
        <dbReference type="EMBL" id="KAK3000134.1"/>
    </source>
</evidence>
<keyword evidence="6" id="KW-0175">Coiled coil</keyword>
<dbReference type="Proteomes" id="UP001188597">
    <property type="component" value="Unassembled WGS sequence"/>
</dbReference>
<dbReference type="PANTHER" id="PTHR11945">
    <property type="entry name" value="MADS BOX PROTEIN"/>
    <property type="match status" value="1"/>
</dbReference>
<evidence type="ECO:0000256" key="3">
    <source>
        <dbReference type="ARBA" id="ARBA00023125"/>
    </source>
</evidence>
<keyword evidence="3" id="KW-0238">DNA-binding</keyword>
<comment type="caution">
    <text evidence="9">The sequence shown here is derived from an EMBL/GenBank/DDBJ whole genome shotgun (WGS) entry which is preliminary data.</text>
</comment>
<feature type="region of interest" description="Disordered" evidence="7">
    <location>
        <begin position="1"/>
        <end position="33"/>
    </location>
</feature>
<dbReference type="AlphaFoldDB" id="A0AA89ADZ3"/>
<reference evidence="9" key="1">
    <citation type="submission" date="2022-12" db="EMBL/GenBank/DDBJ databases">
        <title>Draft genome assemblies for two species of Escallonia (Escalloniales).</title>
        <authorList>
            <person name="Chanderbali A."/>
            <person name="Dervinis C."/>
            <person name="Anghel I."/>
            <person name="Soltis D."/>
            <person name="Soltis P."/>
            <person name="Zapata F."/>
        </authorList>
    </citation>
    <scope>NUCLEOTIDE SEQUENCE</scope>
    <source>
        <strain evidence="9">UCBG64.0493</strain>
        <tissue evidence="9">Leaf</tissue>
    </source>
</reference>
<dbReference type="GO" id="GO:0046983">
    <property type="term" value="F:protein dimerization activity"/>
    <property type="evidence" value="ECO:0007669"/>
    <property type="project" value="InterPro"/>
</dbReference>